<dbReference type="AlphaFoldDB" id="A0A9Q0JPC8"/>
<gene>
    <name evidence="6" type="ORF">Tsubulata_014394</name>
</gene>
<protein>
    <recommendedName>
        <fullName evidence="5">RING-type domain-containing protein</fullName>
    </recommendedName>
</protein>
<evidence type="ECO:0000256" key="4">
    <source>
        <dbReference type="PROSITE-ProRule" id="PRU00175"/>
    </source>
</evidence>
<keyword evidence="3" id="KW-0862">Zinc</keyword>
<dbReference type="PROSITE" id="PS50089">
    <property type="entry name" value="ZF_RING_2"/>
    <property type="match status" value="1"/>
</dbReference>
<accession>A0A9Q0JPC8</accession>
<name>A0A9Q0JPC8_9ROSI</name>
<dbReference type="Gene3D" id="3.30.40.10">
    <property type="entry name" value="Zinc/RING finger domain, C3HC4 (zinc finger)"/>
    <property type="match status" value="1"/>
</dbReference>
<dbReference type="EMBL" id="JAKUCV010000970">
    <property type="protein sequence ID" value="KAJ4848222.1"/>
    <property type="molecule type" value="Genomic_DNA"/>
</dbReference>
<proteinExistence type="predicted"/>
<organism evidence="6 7">
    <name type="scientific">Turnera subulata</name>
    <dbReference type="NCBI Taxonomy" id="218843"/>
    <lineage>
        <taxon>Eukaryota</taxon>
        <taxon>Viridiplantae</taxon>
        <taxon>Streptophyta</taxon>
        <taxon>Embryophyta</taxon>
        <taxon>Tracheophyta</taxon>
        <taxon>Spermatophyta</taxon>
        <taxon>Magnoliopsida</taxon>
        <taxon>eudicotyledons</taxon>
        <taxon>Gunneridae</taxon>
        <taxon>Pentapetalae</taxon>
        <taxon>rosids</taxon>
        <taxon>fabids</taxon>
        <taxon>Malpighiales</taxon>
        <taxon>Passifloraceae</taxon>
        <taxon>Turnera</taxon>
    </lineage>
</organism>
<dbReference type="SMART" id="SM00744">
    <property type="entry name" value="RINGv"/>
    <property type="match status" value="1"/>
</dbReference>
<keyword evidence="2 4" id="KW-0863">Zinc-finger</keyword>
<dbReference type="Pfam" id="PF13639">
    <property type="entry name" value="zf-RING_2"/>
    <property type="match status" value="1"/>
</dbReference>
<dbReference type="PANTHER" id="PTHR47662">
    <property type="entry name" value="RING-TYPE DOMAIN-CONTAINING PROTEIN"/>
    <property type="match status" value="1"/>
</dbReference>
<dbReference type="PANTHER" id="PTHR47662:SF1">
    <property type="entry name" value="RING-TYPE DOMAIN-CONTAINING PROTEIN"/>
    <property type="match status" value="1"/>
</dbReference>
<dbReference type="InterPro" id="IPR011016">
    <property type="entry name" value="Znf_RING-CH"/>
</dbReference>
<dbReference type="Proteomes" id="UP001141552">
    <property type="component" value="Unassembled WGS sequence"/>
</dbReference>
<feature type="domain" description="RING-type" evidence="5">
    <location>
        <begin position="46"/>
        <end position="88"/>
    </location>
</feature>
<dbReference type="SMART" id="SM00184">
    <property type="entry name" value="RING"/>
    <property type="match status" value="1"/>
</dbReference>
<evidence type="ECO:0000313" key="6">
    <source>
        <dbReference type="EMBL" id="KAJ4848222.1"/>
    </source>
</evidence>
<evidence type="ECO:0000256" key="3">
    <source>
        <dbReference type="ARBA" id="ARBA00022833"/>
    </source>
</evidence>
<evidence type="ECO:0000259" key="5">
    <source>
        <dbReference type="PROSITE" id="PS50089"/>
    </source>
</evidence>
<dbReference type="OrthoDB" id="9984778at2759"/>
<reference evidence="6" key="2">
    <citation type="journal article" date="2023" name="Plants (Basel)">
        <title>Annotation of the Turnera subulata (Passifloraceae) Draft Genome Reveals the S-Locus Evolved after the Divergence of Turneroideae from Passifloroideae in a Stepwise Manner.</title>
        <authorList>
            <person name="Henning P.M."/>
            <person name="Roalson E.H."/>
            <person name="Mir W."/>
            <person name="McCubbin A.G."/>
            <person name="Shore J.S."/>
        </authorList>
    </citation>
    <scope>NUCLEOTIDE SEQUENCE</scope>
    <source>
        <strain evidence="6">F60SS</strain>
    </source>
</reference>
<dbReference type="GO" id="GO:0008270">
    <property type="term" value="F:zinc ion binding"/>
    <property type="evidence" value="ECO:0007669"/>
    <property type="project" value="UniProtKB-KW"/>
</dbReference>
<dbReference type="CDD" id="cd16454">
    <property type="entry name" value="RING-H2_PA-TM-RING"/>
    <property type="match status" value="1"/>
</dbReference>
<keyword evidence="1" id="KW-0479">Metal-binding</keyword>
<evidence type="ECO:0000256" key="2">
    <source>
        <dbReference type="ARBA" id="ARBA00022771"/>
    </source>
</evidence>
<dbReference type="InterPro" id="IPR001841">
    <property type="entry name" value="Znf_RING"/>
</dbReference>
<dbReference type="SUPFAM" id="SSF57850">
    <property type="entry name" value="RING/U-box"/>
    <property type="match status" value="1"/>
</dbReference>
<keyword evidence="7" id="KW-1185">Reference proteome</keyword>
<sequence>MACLDLIFSHLQWALNFFQTQQILVPEIGTEIDISYHTKVDQPTECAVCLCKVEEGEEIRELRCNHIFHRVCLDRWIEYRHSTCPLCRESIPGGYILEKTEMGRELTTYTRQVERRYVSGWR</sequence>
<comment type="caution">
    <text evidence="6">The sequence shown here is derived from an EMBL/GenBank/DDBJ whole genome shotgun (WGS) entry which is preliminary data.</text>
</comment>
<reference evidence="6" key="1">
    <citation type="submission" date="2022-02" db="EMBL/GenBank/DDBJ databases">
        <authorList>
            <person name="Henning P.M."/>
            <person name="McCubbin A.G."/>
            <person name="Shore J.S."/>
        </authorList>
    </citation>
    <scope>NUCLEOTIDE SEQUENCE</scope>
    <source>
        <strain evidence="6">F60SS</strain>
        <tissue evidence="6">Leaves</tissue>
    </source>
</reference>
<evidence type="ECO:0000313" key="7">
    <source>
        <dbReference type="Proteomes" id="UP001141552"/>
    </source>
</evidence>
<evidence type="ECO:0000256" key="1">
    <source>
        <dbReference type="ARBA" id="ARBA00022723"/>
    </source>
</evidence>
<dbReference type="InterPro" id="IPR013083">
    <property type="entry name" value="Znf_RING/FYVE/PHD"/>
</dbReference>